<dbReference type="PROSITE" id="PS50014">
    <property type="entry name" value="BROMODOMAIN_2"/>
    <property type="match status" value="2"/>
</dbReference>
<dbReference type="PRINTS" id="PR00503">
    <property type="entry name" value="BROMODOMAIN"/>
</dbReference>
<keyword evidence="5 8" id="KW-0103">Bromodomain</keyword>
<dbReference type="OrthoDB" id="6017at2759"/>
<evidence type="ECO:0000256" key="1">
    <source>
        <dbReference type="ARBA" id="ARBA00004123"/>
    </source>
</evidence>
<dbReference type="GO" id="GO:0004177">
    <property type="term" value="F:aminopeptidase activity"/>
    <property type="evidence" value="ECO:0007669"/>
    <property type="project" value="UniProtKB-KW"/>
</dbReference>
<dbReference type="PANTHER" id="PTHR16062">
    <property type="entry name" value="SWI/SNF-RELATED"/>
    <property type="match status" value="1"/>
</dbReference>
<protein>
    <submittedName>
        <fullName evidence="11">Methionine aminopeptidase 2</fullName>
    </submittedName>
</protein>
<feature type="region of interest" description="Disordered" evidence="9">
    <location>
        <begin position="1"/>
        <end position="72"/>
    </location>
</feature>
<evidence type="ECO:0000256" key="7">
    <source>
        <dbReference type="ARBA" id="ARBA00023242"/>
    </source>
</evidence>
<feature type="domain" description="Bromo" evidence="10">
    <location>
        <begin position="99"/>
        <end position="169"/>
    </location>
</feature>
<reference evidence="11 12" key="1">
    <citation type="submission" date="2020-11" db="EMBL/GenBank/DDBJ databases">
        <title>Kefir isolates.</title>
        <authorList>
            <person name="Marcisauskas S."/>
            <person name="Kim Y."/>
            <person name="Blasche S."/>
        </authorList>
    </citation>
    <scope>NUCLEOTIDE SEQUENCE [LARGE SCALE GENOMIC DNA]</scope>
    <source>
        <strain evidence="11 12">KR</strain>
    </source>
</reference>
<gene>
    <name evidence="11" type="primary">MAP2_2</name>
    <name evidence="11" type="ORF">C6P46_000176</name>
</gene>
<evidence type="ECO:0000256" key="8">
    <source>
        <dbReference type="PROSITE-ProRule" id="PRU00035"/>
    </source>
</evidence>
<dbReference type="GO" id="GO:0003682">
    <property type="term" value="F:chromatin binding"/>
    <property type="evidence" value="ECO:0007669"/>
    <property type="project" value="TreeGrafter"/>
</dbReference>
<evidence type="ECO:0000313" key="11">
    <source>
        <dbReference type="EMBL" id="KAG0667639.1"/>
    </source>
</evidence>
<feature type="compositionally biased region" description="Basic and acidic residues" evidence="9">
    <location>
        <begin position="341"/>
        <end position="355"/>
    </location>
</feature>
<dbReference type="GO" id="GO:0016586">
    <property type="term" value="C:RSC-type complex"/>
    <property type="evidence" value="ECO:0007669"/>
    <property type="project" value="InterPro"/>
</dbReference>
<dbReference type="PANTHER" id="PTHR16062:SF19">
    <property type="entry name" value="PROTEIN POLYBROMO-1"/>
    <property type="match status" value="1"/>
</dbReference>
<accession>A0A9P6WAC5</accession>
<dbReference type="GO" id="GO:0006368">
    <property type="term" value="P:transcription elongation by RNA polymerase II"/>
    <property type="evidence" value="ECO:0007669"/>
    <property type="project" value="TreeGrafter"/>
</dbReference>
<keyword evidence="11" id="KW-0378">Hydrolase</keyword>
<evidence type="ECO:0000259" key="10">
    <source>
        <dbReference type="PROSITE" id="PS50014"/>
    </source>
</evidence>
<sequence>MSHPASNAGSPPPAGYGGGGGGGPRKRVRGAVDTSLILEGERSRKRTSNAAELGAGSRAPGTPHPNTLPAHDTEGYERVRQLGLELYDKLIAATDRNDPSRPLYLAFAELPNPQEYPDYYKMLKKPISFKEVKEKLDTLQYRSFPDFKTDLNQIFVNAKRYNAPGSPIFLDAKYLHKILKDTYAVMTGEVEPSREPEEDDAPEPVAVETPGSHAEEGRGDDIKRATQLKPWLLKKLNQTTALHAPDGRRLADQFEKLPDRNLWPDYYQIISSPQSFSTVKYRTTHRYYATAASFIEDVNLIFDNALYYNEESSGIAQDAIAMKRHFAQIMREPPPQYVPPREPRKYTKRDPEAKARQKQRQPSATPVAAAATGGADQSADYDQHDDDYESDDGHSRHGSVVPDGFHGYNSGRPDGLQPHHLPADPFALPGSAPVDLPALNPSHALNGGLAATAASTTTFGGQPDPASTGLYAPIAGMLNGSPNVHNGGVALRPDLLYAAPPAVDQPRVPRHVARLPIPGEAPLVSRIEVTPSPSATPAFVPKPIVLDNSSVRQHSLSVPFGTDRVEIALRFAAASDVKGKAKAENGFASSSSSDDPLPHVTAAVARPSTLSLVEIAELPTAVAVPPAPVNGGGLDLSVDGTPSGGGALVKRYSLTPRVGLSVVEFLVRPGGATDAAEAEEVFRLFITR</sequence>
<organism evidence="11 12">
    <name type="scientific">Rhodotorula mucilaginosa</name>
    <name type="common">Yeast</name>
    <name type="synonym">Rhodotorula rubra</name>
    <dbReference type="NCBI Taxonomy" id="5537"/>
    <lineage>
        <taxon>Eukaryota</taxon>
        <taxon>Fungi</taxon>
        <taxon>Dikarya</taxon>
        <taxon>Basidiomycota</taxon>
        <taxon>Pucciniomycotina</taxon>
        <taxon>Microbotryomycetes</taxon>
        <taxon>Sporidiobolales</taxon>
        <taxon>Sporidiobolaceae</taxon>
        <taxon>Rhodotorula</taxon>
    </lineage>
</organism>
<dbReference type="InterPro" id="IPR037382">
    <property type="entry name" value="Rsc/polybromo"/>
</dbReference>
<feature type="compositionally biased region" description="Low complexity" evidence="9">
    <location>
        <begin position="361"/>
        <end position="380"/>
    </location>
</feature>
<dbReference type="GO" id="GO:0006338">
    <property type="term" value="P:chromatin remodeling"/>
    <property type="evidence" value="ECO:0007669"/>
    <property type="project" value="InterPro"/>
</dbReference>
<keyword evidence="6" id="KW-0804">Transcription</keyword>
<evidence type="ECO:0000256" key="9">
    <source>
        <dbReference type="SAM" id="MobiDB-lite"/>
    </source>
</evidence>
<dbReference type="EMBL" id="PUHQ01000001">
    <property type="protein sequence ID" value="KAG0667639.1"/>
    <property type="molecule type" value="Genomic_DNA"/>
</dbReference>
<keyword evidence="2" id="KW-0677">Repeat</keyword>
<dbReference type="AlphaFoldDB" id="A0A9P6WAC5"/>
<evidence type="ECO:0000256" key="6">
    <source>
        <dbReference type="ARBA" id="ARBA00023163"/>
    </source>
</evidence>
<dbReference type="Gene3D" id="1.20.920.10">
    <property type="entry name" value="Bromodomain-like"/>
    <property type="match status" value="2"/>
</dbReference>
<feature type="region of interest" description="Disordered" evidence="9">
    <location>
        <begin position="331"/>
        <end position="428"/>
    </location>
</feature>
<dbReference type="SMART" id="SM00297">
    <property type="entry name" value="BROMO"/>
    <property type="match status" value="2"/>
</dbReference>
<feature type="region of interest" description="Disordered" evidence="9">
    <location>
        <begin position="189"/>
        <end position="220"/>
    </location>
</feature>
<keyword evidence="7" id="KW-0539">Nucleus</keyword>
<dbReference type="SUPFAM" id="SSF47370">
    <property type="entry name" value="Bromodomain"/>
    <property type="match status" value="2"/>
</dbReference>
<keyword evidence="4" id="KW-0805">Transcription regulation</keyword>
<keyword evidence="11" id="KW-0031">Aminopeptidase</keyword>
<evidence type="ECO:0000256" key="5">
    <source>
        <dbReference type="ARBA" id="ARBA00023117"/>
    </source>
</evidence>
<evidence type="ECO:0000313" key="12">
    <source>
        <dbReference type="Proteomes" id="UP000777482"/>
    </source>
</evidence>
<evidence type="ECO:0000256" key="2">
    <source>
        <dbReference type="ARBA" id="ARBA00022737"/>
    </source>
</evidence>
<comment type="subcellular location">
    <subcellularLocation>
        <location evidence="1">Nucleus</location>
    </subcellularLocation>
</comment>
<dbReference type="CDD" id="cd04369">
    <property type="entry name" value="Bromodomain"/>
    <property type="match status" value="2"/>
</dbReference>
<dbReference type="Pfam" id="PF00439">
    <property type="entry name" value="Bromodomain"/>
    <property type="match status" value="2"/>
</dbReference>
<keyword evidence="11" id="KW-0645">Protease</keyword>
<dbReference type="Proteomes" id="UP000777482">
    <property type="component" value="Unassembled WGS sequence"/>
</dbReference>
<dbReference type="InterPro" id="IPR001487">
    <property type="entry name" value="Bromodomain"/>
</dbReference>
<keyword evidence="12" id="KW-1185">Reference proteome</keyword>
<proteinExistence type="predicted"/>
<evidence type="ECO:0000256" key="3">
    <source>
        <dbReference type="ARBA" id="ARBA00022853"/>
    </source>
</evidence>
<evidence type="ECO:0000256" key="4">
    <source>
        <dbReference type="ARBA" id="ARBA00023015"/>
    </source>
</evidence>
<comment type="caution">
    <text evidence="11">The sequence shown here is derived from an EMBL/GenBank/DDBJ whole genome shotgun (WGS) entry which is preliminary data.</text>
</comment>
<name>A0A9P6WAC5_RHOMI</name>
<dbReference type="InterPro" id="IPR036427">
    <property type="entry name" value="Bromodomain-like_sf"/>
</dbReference>
<feature type="domain" description="Bromo" evidence="10">
    <location>
        <begin position="246"/>
        <end position="316"/>
    </location>
</feature>
<keyword evidence="3" id="KW-0156">Chromatin regulator</keyword>